<sequence>MNRTVNGVVAALLLGATTAAGAVAGEGGQPGDAQQVSRTIEIVMHDNYFEPEQLSFAAGETVRLKVRNEGALVHEFNIGTAAMHEAHQGQMQMMVEHGVIQGDHLNHERMKMDMGGGHTMEHNHANSLLLEPGQEAELVWTFASADSLEFACNVPGHYQAGMVGGIHVE</sequence>
<dbReference type="InterPro" id="IPR008972">
    <property type="entry name" value="Cupredoxin"/>
</dbReference>
<organism evidence="5 6">
    <name type="scientific">Halopseudomonas pachastrellae</name>
    <dbReference type="NCBI Taxonomy" id="254161"/>
    <lineage>
        <taxon>Bacteria</taxon>
        <taxon>Pseudomonadati</taxon>
        <taxon>Pseudomonadota</taxon>
        <taxon>Gammaproteobacteria</taxon>
        <taxon>Pseudomonadales</taxon>
        <taxon>Pseudomonadaceae</taxon>
        <taxon>Halopseudomonas</taxon>
    </lineage>
</organism>
<dbReference type="OrthoDB" id="9816061at2"/>
<dbReference type="Pfam" id="PF13473">
    <property type="entry name" value="Cupredoxin_1"/>
    <property type="match status" value="1"/>
</dbReference>
<dbReference type="STRING" id="254161.SAMN05216256_111104"/>
<dbReference type="PANTHER" id="PTHR38439">
    <property type="entry name" value="AURACYANIN-B"/>
    <property type="match status" value="1"/>
</dbReference>
<evidence type="ECO:0000313" key="5">
    <source>
        <dbReference type="EMBL" id="ONM44804.1"/>
    </source>
</evidence>
<comment type="caution">
    <text evidence="5">The sequence shown here is derived from an EMBL/GenBank/DDBJ whole genome shotgun (WGS) entry which is preliminary data.</text>
</comment>
<keyword evidence="1" id="KW-0479">Metal-binding</keyword>
<keyword evidence="2" id="KW-0186">Copper</keyword>
<accession>A0A1S8DHB8</accession>
<feature type="chain" id="PRO_5010582398" evidence="3">
    <location>
        <begin position="25"/>
        <end position="169"/>
    </location>
</feature>
<dbReference type="PANTHER" id="PTHR38439:SF3">
    <property type="entry name" value="COPPER-RESISTANT CUPROPROTEIN COPI"/>
    <property type="match status" value="1"/>
</dbReference>
<reference evidence="5 6" key="1">
    <citation type="submission" date="2017-01" db="EMBL/GenBank/DDBJ databases">
        <title>Draft genome sequence of Pseudomonas pachastrellae type strain CCUG 46540T from a deep sea.</title>
        <authorList>
            <person name="Gomila M."/>
            <person name="Mulet M."/>
            <person name="Lalucat J."/>
            <person name="Garcia-Valdes E."/>
        </authorList>
    </citation>
    <scope>NUCLEOTIDE SEQUENCE [LARGE SCALE GENOMIC DNA]</scope>
    <source>
        <strain evidence="5 6">CCUG 46540</strain>
    </source>
</reference>
<dbReference type="RefSeq" id="WP_083725573.1">
    <property type="nucleotide sequence ID" value="NZ_FOUD01000011.1"/>
</dbReference>
<dbReference type="EMBL" id="MUBC01000009">
    <property type="protein sequence ID" value="ONM44804.1"/>
    <property type="molecule type" value="Genomic_DNA"/>
</dbReference>
<dbReference type="Proteomes" id="UP000242847">
    <property type="component" value="Unassembled WGS sequence"/>
</dbReference>
<feature type="domain" description="EfeO-type cupredoxin-like" evidence="4">
    <location>
        <begin position="26"/>
        <end position="83"/>
    </location>
</feature>
<evidence type="ECO:0000256" key="3">
    <source>
        <dbReference type="SAM" id="SignalP"/>
    </source>
</evidence>
<evidence type="ECO:0000256" key="1">
    <source>
        <dbReference type="ARBA" id="ARBA00022723"/>
    </source>
</evidence>
<feature type="signal peptide" evidence="3">
    <location>
        <begin position="1"/>
        <end position="24"/>
    </location>
</feature>
<dbReference type="InterPro" id="IPR050845">
    <property type="entry name" value="Cu-binding_ET"/>
</dbReference>
<dbReference type="GO" id="GO:0046872">
    <property type="term" value="F:metal ion binding"/>
    <property type="evidence" value="ECO:0007669"/>
    <property type="project" value="UniProtKB-KW"/>
</dbReference>
<dbReference type="SUPFAM" id="SSF49503">
    <property type="entry name" value="Cupredoxins"/>
    <property type="match status" value="1"/>
</dbReference>
<evidence type="ECO:0000256" key="2">
    <source>
        <dbReference type="ARBA" id="ARBA00023008"/>
    </source>
</evidence>
<keyword evidence="6" id="KW-1185">Reference proteome</keyword>
<dbReference type="Gene3D" id="2.60.40.420">
    <property type="entry name" value="Cupredoxins - blue copper proteins"/>
    <property type="match status" value="1"/>
</dbReference>
<evidence type="ECO:0000313" key="6">
    <source>
        <dbReference type="Proteomes" id="UP000242847"/>
    </source>
</evidence>
<evidence type="ECO:0000259" key="4">
    <source>
        <dbReference type="Pfam" id="PF13473"/>
    </source>
</evidence>
<dbReference type="AlphaFoldDB" id="A0A1S8DHB8"/>
<protein>
    <submittedName>
        <fullName evidence="5">Copper-binding protein</fullName>
    </submittedName>
</protein>
<proteinExistence type="predicted"/>
<keyword evidence="3" id="KW-0732">Signal</keyword>
<dbReference type="InterPro" id="IPR028096">
    <property type="entry name" value="EfeO_Cupredoxin"/>
</dbReference>
<name>A0A1S8DHB8_9GAMM</name>
<gene>
    <name evidence="5" type="ORF">BXT89_05605</name>
</gene>